<dbReference type="GO" id="GO:0005789">
    <property type="term" value="C:endoplasmic reticulum membrane"/>
    <property type="evidence" value="ECO:0007669"/>
    <property type="project" value="TreeGrafter"/>
</dbReference>
<evidence type="ECO:0000256" key="12">
    <source>
        <dbReference type="SAM" id="Phobius"/>
    </source>
</evidence>
<evidence type="ECO:0000313" key="14">
    <source>
        <dbReference type="EMBL" id="KAF7217140.1"/>
    </source>
</evidence>
<gene>
    <name evidence="15 16" type="primary">LMAN2L</name>
    <name evidence="14" type="ORF">G4P62_002023</name>
</gene>
<feature type="transmembrane region" description="Helical" evidence="12">
    <location>
        <begin position="319"/>
        <end position="341"/>
    </location>
</feature>
<evidence type="ECO:0000256" key="4">
    <source>
        <dbReference type="ARBA" id="ARBA00022729"/>
    </source>
</evidence>
<feature type="domain" description="L-type lectin-like" evidence="13">
    <location>
        <begin position="52"/>
        <end position="277"/>
    </location>
</feature>
<dbReference type="Pfam" id="PF03388">
    <property type="entry name" value="Lectin_leg-like"/>
    <property type="match status" value="1"/>
</dbReference>
<dbReference type="Proteomes" id="UP000694548">
    <property type="component" value="Chromosome sgr02"/>
</dbReference>
<keyword evidence="8 12" id="KW-0472">Membrane</keyword>
<dbReference type="PANTHER" id="PTHR12223">
    <property type="entry name" value="VESICULAR MANNOSE-BINDING LECTIN"/>
    <property type="match status" value="1"/>
</dbReference>
<evidence type="ECO:0000256" key="6">
    <source>
        <dbReference type="ARBA" id="ARBA00022989"/>
    </source>
</evidence>
<evidence type="ECO:0000256" key="5">
    <source>
        <dbReference type="ARBA" id="ARBA00022734"/>
    </source>
</evidence>
<reference evidence="16" key="1">
    <citation type="submission" date="2014-08" db="EMBL/GenBank/DDBJ databases">
        <authorList>
            <person name="Senf B."/>
            <person name="Petzold A."/>
            <person name="Downie B.R."/>
            <person name="Koch P."/>
            <person name="Platzer M."/>
        </authorList>
    </citation>
    <scope>NUCLEOTIDE SEQUENCE [LARGE SCALE GENOMIC DNA]</scope>
    <source>
        <strain evidence="16">GRZ</strain>
    </source>
</reference>
<dbReference type="GO" id="GO:0005537">
    <property type="term" value="F:D-mannose binding"/>
    <property type="evidence" value="ECO:0007669"/>
    <property type="project" value="TreeGrafter"/>
</dbReference>
<keyword evidence="4" id="KW-0732">Signal</keyword>
<accession>A0A1A7ZMF1</accession>
<keyword evidence="9" id="KW-1015">Disulfide bond</keyword>
<dbReference type="PANTHER" id="PTHR12223:SF20">
    <property type="entry name" value="VIP36-LIKE PROTEIN"/>
    <property type="match status" value="1"/>
</dbReference>
<dbReference type="InterPro" id="IPR005052">
    <property type="entry name" value="Lectin_leg"/>
</dbReference>
<dbReference type="InterPro" id="IPR013320">
    <property type="entry name" value="ConA-like_dom_sf"/>
</dbReference>
<reference evidence="16" key="5">
    <citation type="submission" date="2025-05" db="UniProtKB">
        <authorList>
            <consortium name="Ensembl"/>
        </authorList>
    </citation>
    <scope>IDENTIFICATION</scope>
</reference>
<dbReference type="GO" id="GO:0006888">
    <property type="term" value="P:endoplasmic reticulum to Golgi vesicle-mediated transport"/>
    <property type="evidence" value="ECO:0007669"/>
    <property type="project" value="TreeGrafter"/>
</dbReference>
<evidence type="ECO:0000256" key="10">
    <source>
        <dbReference type="ARBA" id="ARBA00023180"/>
    </source>
</evidence>
<dbReference type="GO" id="GO:0005793">
    <property type="term" value="C:endoplasmic reticulum-Golgi intermediate compartment"/>
    <property type="evidence" value="ECO:0007669"/>
    <property type="project" value="TreeGrafter"/>
</dbReference>
<name>A0A1A7ZMF1_NOTFU</name>
<keyword evidence="2 12" id="KW-0812">Transmembrane</keyword>
<dbReference type="InterPro" id="IPR051136">
    <property type="entry name" value="Intracellular_Lectin-GPT"/>
</dbReference>
<dbReference type="Ensembl" id="ENSNFUT00015042421.1">
    <property type="protein sequence ID" value="ENSNFUP00015040640.1"/>
    <property type="gene ID" value="ENSNFUG00015019499.1"/>
</dbReference>
<reference evidence="15" key="2">
    <citation type="submission" date="2016-05" db="EMBL/GenBank/DDBJ databases">
        <authorList>
            <person name="Lavstsen T."/>
            <person name="Jespersen J.S."/>
        </authorList>
    </citation>
    <scope>NUCLEOTIDE SEQUENCE</scope>
    <source>
        <tissue evidence="15">Brain</tissue>
    </source>
</reference>
<dbReference type="EMBL" id="JAAVVJ010000008">
    <property type="protein sequence ID" value="KAF7217140.1"/>
    <property type="molecule type" value="Genomic_DNA"/>
</dbReference>
<evidence type="ECO:0000313" key="15">
    <source>
        <dbReference type="EMBL" id="SBP43894.1"/>
    </source>
</evidence>
<dbReference type="PROSITE" id="PS51328">
    <property type="entry name" value="L_LECTIN_LIKE"/>
    <property type="match status" value="1"/>
</dbReference>
<keyword evidence="3" id="KW-0479">Metal-binding</keyword>
<reference evidence="14" key="4">
    <citation type="submission" date="2020-03" db="EMBL/GenBank/DDBJ databases">
        <title>Intra-Species Differences in Population Size shape Life History and Genome Evolution.</title>
        <authorList>
            <person name="Willemsen D."/>
            <person name="Cui R."/>
            <person name="Valenzano D.R."/>
        </authorList>
    </citation>
    <scope>NUCLEOTIDE SEQUENCE</scope>
    <source>
        <strain evidence="14">GRZ</strain>
        <tissue evidence="14">Whole</tissue>
    </source>
</reference>
<dbReference type="AlphaFoldDB" id="A0A1A7ZMF1"/>
<dbReference type="Proteomes" id="UP000822369">
    <property type="component" value="Chromosome 8"/>
</dbReference>
<evidence type="ECO:0000256" key="8">
    <source>
        <dbReference type="ARBA" id="ARBA00023136"/>
    </source>
</evidence>
<dbReference type="Bgee" id="ENSNFUG00015019499">
    <property type="expression patterns" value="Expressed in brain and 3 other cell types or tissues"/>
</dbReference>
<comment type="subcellular location">
    <subcellularLocation>
        <location evidence="11">Endomembrane system</location>
        <topology evidence="11">Single-pass type I membrane protein</topology>
    </subcellularLocation>
    <subcellularLocation>
        <location evidence="1">Golgi apparatus membrane</location>
        <topology evidence="1">Single-pass membrane protein</topology>
    </subcellularLocation>
</comment>
<dbReference type="Gene3D" id="2.60.120.200">
    <property type="match status" value="1"/>
</dbReference>
<keyword evidence="10" id="KW-0325">Glycoprotein</keyword>
<dbReference type="GO" id="GO:0030134">
    <property type="term" value="C:COPII-coated ER to Golgi transport vesicle"/>
    <property type="evidence" value="ECO:0007669"/>
    <property type="project" value="TreeGrafter"/>
</dbReference>
<evidence type="ECO:0000256" key="9">
    <source>
        <dbReference type="ARBA" id="ARBA00023157"/>
    </source>
</evidence>
<evidence type="ECO:0000256" key="2">
    <source>
        <dbReference type="ARBA" id="ARBA00022692"/>
    </source>
</evidence>
<evidence type="ECO:0000313" key="17">
    <source>
        <dbReference type="Proteomes" id="UP000694548"/>
    </source>
</evidence>
<keyword evidence="6 12" id="KW-1133">Transmembrane helix</keyword>
<reference evidence="15" key="3">
    <citation type="submission" date="2016-06" db="EMBL/GenBank/DDBJ databases">
        <title>The genome of a short-lived fish provides insights into sex chromosome evolution and the genetic control of aging.</title>
        <authorList>
            <person name="Reichwald K."/>
            <person name="Felder M."/>
            <person name="Petzold A."/>
            <person name="Koch P."/>
            <person name="Groth M."/>
            <person name="Platzer M."/>
        </authorList>
    </citation>
    <scope>NUCLEOTIDE SEQUENCE</scope>
    <source>
        <tissue evidence="15">Brain</tissue>
    </source>
</reference>
<evidence type="ECO:0000256" key="7">
    <source>
        <dbReference type="ARBA" id="ARBA00023034"/>
    </source>
</evidence>
<keyword evidence="17" id="KW-1185">Reference proteome</keyword>
<evidence type="ECO:0000256" key="11">
    <source>
        <dbReference type="ARBA" id="ARBA00046288"/>
    </source>
</evidence>
<evidence type="ECO:0000313" key="16">
    <source>
        <dbReference type="Ensembl" id="ENSNFUP00015040640.1"/>
    </source>
</evidence>
<dbReference type="SUPFAM" id="SSF49899">
    <property type="entry name" value="Concanavalin A-like lectins/glucanases"/>
    <property type="match status" value="1"/>
</dbReference>
<proteinExistence type="predicted"/>
<evidence type="ECO:0000256" key="3">
    <source>
        <dbReference type="ARBA" id="ARBA00022723"/>
    </source>
</evidence>
<sequence>MAPVNTSKCFDFKPPMGFFSRREMALKYILILIFILLTINTCSCDDDHEMEEFLKREHSLSKPYQGVGALGSSHWELMGDAMVTTDQVRLTPDMQSRQGAVWSRIPCHLKDWEMQVHFKIHGQGKKNLNGDGLAIWYTKERMQKGPVFGNMDNFTGLGVFVDTYPNEEKHIERIFPYVLAMVGNGSVSYDHERDGRPTELGGCNAMVRNLKHDSFLFIRYVRRRLTVMIDIDGQHEWRDCLDIPGVRLPLGYYFGASAVTGDLSDNHDIISLKLYQLTVLRSKKEEEEEEQAEMTIPSVDNMDLLQLGQNEAGMSGLSIFFTVLFSMLGCIFLIVIGIVVYSQWNESRRKRFY</sequence>
<protein>
    <submittedName>
        <fullName evidence="15 16">Lectin, mannose-binding 2-like</fullName>
    </submittedName>
    <submittedName>
        <fullName evidence="14">Transcript variant X2</fullName>
    </submittedName>
</protein>
<evidence type="ECO:0000259" key="13">
    <source>
        <dbReference type="PROSITE" id="PS51328"/>
    </source>
</evidence>
<dbReference type="GO" id="GO:0046872">
    <property type="term" value="F:metal ion binding"/>
    <property type="evidence" value="ECO:0007669"/>
    <property type="project" value="UniProtKB-KW"/>
</dbReference>
<keyword evidence="5" id="KW-0430">Lectin</keyword>
<dbReference type="GO" id="GO:0000139">
    <property type="term" value="C:Golgi membrane"/>
    <property type="evidence" value="ECO:0007669"/>
    <property type="project" value="UniProtKB-SubCell"/>
</dbReference>
<keyword evidence="7" id="KW-0333">Golgi apparatus</keyword>
<evidence type="ECO:0000256" key="1">
    <source>
        <dbReference type="ARBA" id="ARBA00004194"/>
    </source>
</evidence>
<dbReference type="EMBL" id="HADY01005409">
    <property type="protein sequence ID" value="SBP43894.1"/>
    <property type="molecule type" value="Transcribed_RNA"/>
</dbReference>
<dbReference type="GeneTree" id="ENSGT00940000155596"/>
<dbReference type="FunFam" id="2.60.120.200:FF:000017">
    <property type="entry name" value="Vesicular integral-membrane protein VIP36"/>
    <property type="match status" value="1"/>
</dbReference>
<organism evidence="15">
    <name type="scientific">Nothobranchius furzeri</name>
    <name type="common">Turquoise killifish</name>
    <dbReference type="NCBI Taxonomy" id="105023"/>
    <lineage>
        <taxon>Eukaryota</taxon>
        <taxon>Metazoa</taxon>
        <taxon>Chordata</taxon>
        <taxon>Craniata</taxon>
        <taxon>Vertebrata</taxon>
        <taxon>Euteleostomi</taxon>
        <taxon>Actinopterygii</taxon>
        <taxon>Neopterygii</taxon>
        <taxon>Teleostei</taxon>
        <taxon>Neoteleostei</taxon>
        <taxon>Acanthomorphata</taxon>
        <taxon>Ovalentaria</taxon>
        <taxon>Atherinomorphae</taxon>
        <taxon>Cyprinodontiformes</taxon>
        <taxon>Nothobranchiidae</taxon>
        <taxon>Nothobranchius</taxon>
    </lineage>
</organism>